<dbReference type="AlphaFoldDB" id="A0AA42ITU9"/>
<sequence>MDAAAQEMQVRRDQLRAWISTHYPSTRAFCLAHGLNESEISQLLRTKSFGSRRARNLEEQTGMPLRYLEGIVGTAAATEAGRPAPSKAATTHWPFRHSSYDEFMLLSPEKRAELDIRVSEFIAGAMQKKRSA</sequence>
<dbReference type="EMBL" id="JAOCDZ010000001">
    <property type="protein sequence ID" value="MDH0734777.1"/>
    <property type="molecule type" value="Genomic_DNA"/>
</dbReference>
<proteinExistence type="predicted"/>
<comment type="caution">
    <text evidence="1">The sequence shown here is derived from an EMBL/GenBank/DDBJ whole genome shotgun (WGS) entry which is preliminary data.</text>
</comment>
<dbReference type="RefSeq" id="WP_063959583.1">
    <property type="nucleotide sequence ID" value="NZ_JAOCDZ010000001.1"/>
</dbReference>
<protein>
    <submittedName>
        <fullName evidence="1">Uncharacterized protein</fullName>
    </submittedName>
</protein>
<dbReference type="Proteomes" id="UP001161094">
    <property type="component" value="Unassembled WGS sequence"/>
</dbReference>
<gene>
    <name evidence="1" type="ORF">N5D93_03095</name>
</gene>
<accession>A0AA42ITU9</accession>
<name>A0AA42ITU9_9BURK</name>
<evidence type="ECO:0000313" key="2">
    <source>
        <dbReference type="Proteomes" id="UP001161094"/>
    </source>
</evidence>
<evidence type="ECO:0000313" key="1">
    <source>
        <dbReference type="EMBL" id="MDH0734777.1"/>
    </source>
</evidence>
<reference evidence="1" key="1">
    <citation type="submission" date="2022-09" db="EMBL/GenBank/DDBJ databases">
        <title>Intensive care unit water sources are persistently colonized with multi-drug resistant bacteria and are the site of extensive horizontal gene transfer of antibiotic resistance genes.</title>
        <authorList>
            <person name="Diorio-Toth L."/>
        </authorList>
    </citation>
    <scope>NUCLEOTIDE SEQUENCE</scope>
    <source>
        <strain evidence="1">GD03843</strain>
    </source>
</reference>
<organism evidence="1 2">
    <name type="scientific">Achromobacter spanius</name>
    <dbReference type="NCBI Taxonomy" id="217203"/>
    <lineage>
        <taxon>Bacteria</taxon>
        <taxon>Pseudomonadati</taxon>
        <taxon>Pseudomonadota</taxon>
        <taxon>Betaproteobacteria</taxon>
        <taxon>Burkholderiales</taxon>
        <taxon>Alcaligenaceae</taxon>
        <taxon>Achromobacter</taxon>
    </lineage>
</organism>